<protein>
    <submittedName>
        <fullName evidence="1">Uncharacterized protein</fullName>
    </submittedName>
</protein>
<keyword evidence="2" id="KW-1185">Reference proteome</keyword>
<organism evidence="1 2">
    <name type="scientific">Tritrichomonas musculus</name>
    <dbReference type="NCBI Taxonomy" id="1915356"/>
    <lineage>
        <taxon>Eukaryota</taxon>
        <taxon>Metamonada</taxon>
        <taxon>Parabasalia</taxon>
        <taxon>Tritrichomonadida</taxon>
        <taxon>Tritrichomonadidae</taxon>
        <taxon>Tritrichomonas</taxon>
    </lineage>
</organism>
<gene>
    <name evidence="1" type="ORF">M9Y10_015416</name>
</gene>
<dbReference type="EMBL" id="JAPFFF010000002">
    <property type="protein sequence ID" value="KAK8897466.1"/>
    <property type="molecule type" value="Genomic_DNA"/>
</dbReference>
<dbReference type="Proteomes" id="UP001470230">
    <property type="component" value="Unassembled WGS sequence"/>
</dbReference>
<reference evidence="1 2" key="1">
    <citation type="submission" date="2024-04" db="EMBL/GenBank/DDBJ databases">
        <title>Tritrichomonas musculus Genome.</title>
        <authorList>
            <person name="Alves-Ferreira E."/>
            <person name="Grigg M."/>
            <person name="Lorenzi H."/>
            <person name="Galac M."/>
        </authorList>
    </citation>
    <scope>NUCLEOTIDE SEQUENCE [LARGE SCALE GENOMIC DNA]</scope>
    <source>
        <strain evidence="1 2">EAF2021</strain>
    </source>
</reference>
<evidence type="ECO:0000313" key="1">
    <source>
        <dbReference type="EMBL" id="KAK8897466.1"/>
    </source>
</evidence>
<name>A0ABR2L3A7_9EUKA</name>
<comment type="caution">
    <text evidence="1">The sequence shown here is derived from an EMBL/GenBank/DDBJ whole genome shotgun (WGS) entry which is preliminary data.</text>
</comment>
<evidence type="ECO:0000313" key="2">
    <source>
        <dbReference type="Proteomes" id="UP001470230"/>
    </source>
</evidence>
<accession>A0ABR2L3A7</accession>
<sequence>MNSDFYIKKQNKDLKIIKKIVYDFFIKINTDRIFLSEYVDVNHPIYRKSMNLNLLEDRIFFRSIFFDDKFFIKWFRIIIEIPLTEQRDILYLISDDKYRFNTTYKLLSWSDKYKAYVNRPYIKKTYNNGISGILDAFLRTSNDFSNYIPLMAKNVNRIIKGTAYSKGLITPYNTELPTINFLMKIIELSVLLITSEKLRNDISNVVSYLGFLRLKYFNDKSQAVQFLKELFTDLLIFSQKGGVKKMRDKDPEYFLDFFLDIVEPSEDLETRNHIYSKKFEKMKAIVSNEETPRFNCEKNNESFQNIKNIKILVQPLNHLDVEIHENNNINLYQIIDNFY</sequence>
<proteinExistence type="predicted"/>